<keyword evidence="3" id="KW-1185">Reference proteome</keyword>
<evidence type="ECO:0000313" key="2">
    <source>
        <dbReference type="EMBL" id="KAK3856286.1"/>
    </source>
</evidence>
<feature type="region of interest" description="Disordered" evidence="1">
    <location>
        <begin position="1"/>
        <end position="27"/>
    </location>
</feature>
<feature type="compositionally biased region" description="Basic and acidic residues" evidence="1">
    <location>
        <begin position="11"/>
        <end position="22"/>
    </location>
</feature>
<proteinExistence type="predicted"/>
<reference evidence="2" key="1">
    <citation type="submission" date="2023-10" db="EMBL/GenBank/DDBJ databases">
        <title>Genome assemblies of two species of porcelain crab, Petrolisthes cinctipes and Petrolisthes manimaculis (Anomura: Porcellanidae).</title>
        <authorList>
            <person name="Angst P."/>
        </authorList>
    </citation>
    <scope>NUCLEOTIDE SEQUENCE</scope>
    <source>
        <strain evidence="2">PB745_01</strain>
        <tissue evidence="2">Gill</tissue>
    </source>
</reference>
<comment type="caution">
    <text evidence="2">The sequence shown here is derived from an EMBL/GenBank/DDBJ whole genome shotgun (WGS) entry which is preliminary data.</text>
</comment>
<dbReference type="EMBL" id="JAWQEG010005936">
    <property type="protein sequence ID" value="KAK3856286.1"/>
    <property type="molecule type" value="Genomic_DNA"/>
</dbReference>
<name>A0AAE1EP07_PETCI</name>
<organism evidence="2 3">
    <name type="scientific">Petrolisthes cinctipes</name>
    <name type="common">Flat porcelain crab</name>
    <dbReference type="NCBI Taxonomy" id="88211"/>
    <lineage>
        <taxon>Eukaryota</taxon>
        <taxon>Metazoa</taxon>
        <taxon>Ecdysozoa</taxon>
        <taxon>Arthropoda</taxon>
        <taxon>Crustacea</taxon>
        <taxon>Multicrustacea</taxon>
        <taxon>Malacostraca</taxon>
        <taxon>Eumalacostraca</taxon>
        <taxon>Eucarida</taxon>
        <taxon>Decapoda</taxon>
        <taxon>Pleocyemata</taxon>
        <taxon>Anomura</taxon>
        <taxon>Galatheoidea</taxon>
        <taxon>Porcellanidae</taxon>
        <taxon>Petrolisthes</taxon>
    </lineage>
</organism>
<evidence type="ECO:0000256" key="1">
    <source>
        <dbReference type="SAM" id="MobiDB-lite"/>
    </source>
</evidence>
<dbReference type="Proteomes" id="UP001286313">
    <property type="component" value="Unassembled WGS sequence"/>
</dbReference>
<gene>
    <name evidence="2" type="ORF">Pcinc_037383</name>
</gene>
<sequence length="92" mass="9939">MGNGVEGGGNTKEERETTEVGNKKTRNVNSVSPILYNPFFPLDNIPCLGRQYIPLPASTILPPFSSPLPPLLIHSATPPTALTPTINLYQHS</sequence>
<evidence type="ECO:0000313" key="3">
    <source>
        <dbReference type="Proteomes" id="UP001286313"/>
    </source>
</evidence>
<protein>
    <submittedName>
        <fullName evidence="2">Uncharacterized protein</fullName>
    </submittedName>
</protein>
<feature type="compositionally biased region" description="Gly residues" evidence="1">
    <location>
        <begin position="1"/>
        <end position="10"/>
    </location>
</feature>
<dbReference type="AlphaFoldDB" id="A0AAE1EP07"/>
<accession>A0AAE1EP07</accession>